<dbReference type="OrthoDB" id="4505768at2759"/>
<gene>
    <name evidence="1" type="ORF">BDV23DRAFT_189689</name>
</gene>
<organism evidence="1">
    <name type="scientific">Petromyces alliaceus</name>
    <name type="common">Aspergillus alliaceus</name>
    <dbReference type="NCBI Taxonomy" id="209559"/>
    <lineage>
        <taxon>Eukaryota</taxon>
        <taxon>Fungi</taxon>
        <taxon>Dikarya</taxon>
        <taxon>Ascomycota</taxon>
        <taxon>Pezizomycotina</taxon>
        <taxon>Eurotiomycetes</taxon>
        <taxon>Eurotiomycetidae</taxon>
        <taxon>Eurotiales</taxon>
        <taxon>Aspergillaceae</taxon>
        <taxon>Aspergillus</taxon>
        <taxon>Aspergillus subgen. Circumdati</taxon>
    </lineage>
</organism>
<reference evidence="1" key="1">
    <citation type="submission" date="2019-04" db="EMBL/GenBank/DDBJ databases">
        <title>Friends and foes A comparative genomics studyof 23 Aspergillus species from section Flavi.</title>
        <authorList>
            <consortium name="DOE Joint Genome Institute"/>
            <person name="Kjaerbolling I."/>
            <person name="Vesth T."/>
            <person name="Frisvad J.C."/>
            <person name="Nybo J.L."/>
            <person name="Theobald S."/>
            <person name="Kildgaard S."/>
            <person name="Isbrandt T."/>
            <person name="Kuo A."/>
            <person name="Sato A."/>
            <person name="Lyhne E.K."/>
            <person name="Kogle M.E."/>
            <person name="Wiebenga A."/>
            <person name="Kun R.S."/>
            <person name="Lubbers R.J."/>
            <person name="Makela M.R."/>
            <person name="Barry K."/>
            <person name="Chovatia M."/>
            <person name="Clum A."/>
            <person name="Daum C."/>
            <person name="Haridas S."/>
            <person name="He G."/>
            <person name="LaButti K."/>
            <person name="Lipzen A."/>
            <person name="Mondo S."/>
            <person name="Riley R."/>
            <person name="Salamov A."/>
            <person name="Simmons B.A."/>
            <person name="Magnuson J.K."/>
            <person name="Henrissat B."/>
            <person name="Mortensen U.H."/>
            <person name="Larsen T.O."/>
            <person name="Devries R.P."/>
            <person name="Grigoriev I.V."/>
            <person name="Machida M."/>
            <person name="Baker S.E."/>
            <person name="Andersen M.R."/>
        </authorList>
    </citation>
    <scope>NUCLEOTIDE SEQUENCE [LARGE SCALE GENOMIC DNA]</scope>
    <source>
        <strain evidence="1">IBT 14317</strain>
    </source>
</reference>
<dbReference type="AlphaFoldDB" id="A0A5N7BQ52"/>
<name>A0A5N7BQ52_PETAA</name>
<protein>
    <submittedName>
        <fullName evidence="1">Uncharacterized protein</fullName>
    </submittedName>
</protein>
<dbReference type="Proteomes" id="UP000326877">
    <property type="component" value="Unassembled WGS sequence"/>
</dbReference>
<proteinExistence type="predicted"/>
<dbReference type="EMBL" id="ML735431">
    <property type="protein sequence ID" value="KAE8383976.1"/>
    <property type="molecule type" value="Genomic_DNA"/>
</dbReference>
<evidence type="ECO:0000313" key="1">
    <source>
        <dbReference type="EMBL" id="KAE8383976.1"/>
    </source>
</evidence>
<sequence length="120" mass="13761">MSEGAKQHIFLSYKESHYIYVCRGHEEELYIPVHIEQVDQAIQQVTTAWKAMKIQTSSTRTGEIRDANLWLQVTGWTQYLQEFTTPSDFKILRAMVATLVHKGSAFIEVWSEVKPTAAAD</sequence>
<accession>A0A5N7BQ52</accession>